<evidence type="ECO:0000313" key="2">
    <source>
        <dbReference type="EMBL" id="GAA1585272.1"/>
    </source>
</evidence>
<organism evidence="2 3">
    <name type="scientific">Kribbella sancticallisti</name>
    <dbReference type="NCBI Taxonomy" id="460087"/>
    <lineage>
        <taxon>Bacteria</taxon>
        <taxon>Bacillati</taxon>
        <taxon>Actinomycetota</taxon>
        <taxon>Actinomycetes</taxon>
        <taxon>Propionibacteriales</taxon>
        <taxon>Kribbellaceae</taxon>
        <taxon>Kribbella</taxon>
    </lineage>
</organism>
<dbReference type="Pfam" id="PF14031">
    <property type="entry name" value="D-ser_dehydrat"/>
    <property type="match status" value="1"/>
</dbReference>
<dbReference type="InterPro" id="IPR026956">
    <property type="entry name" value="D-ser_dehydrat-like_dom"/>
</dbReference>
<gene>
    <name evidence="2" type="ORF">GCM10009789_43650</name>
</gene>
<accession>A0ABN2DUJ4</accession>
<evidence type="ECO:0000259" key="1">
    <source>
        <dbReference type="SMART" id="SM01119"/>
    </source>
</evidence>
<dbReference type="InterPro" id="IPR029066">
    <property type="entry name" value="PLP-binding_barrel"/>
</dbReference>
<dbReference type="RefSeq" id="WP_344216680.1">
    <property type="nucleotide sequence ID" value="NZ_BAAAOS010000029.1"/>
</dbReference>
<sequence length="434" mass="45908">MIDSAALAALDGRVLGPEHKSFPPAAWGKTVREYLSAGPTLDWLSTPLLTVDRAALQSNVALMASWARSAGIQLAPHGKTTMAPQLWALQFDAGAWGITLATPWQVQLARSFGVGRILLANPMVDPVALAWLAGELRADPSFDFFSWADSVRTAELMDRALGSSQLERPVNVIVEIGGPGGRSGARSSETALAVAMAIHRSPRLALAGIGGYEGALSHDRESAGLSAVRRFVDRIGRLHQRIAADGLYGTDAIVTAGGSAFHDIVVDQLAGLAGERNGLRTTVLVRPGAYAIHDDGLYAGISPLAPARAEHPLRSAMHGWARTLSRPEPELALLDAGKRDLPFDVGLPVPQRIMGANPGAFGADLARASVTALNTQHAFLRLPGSTADAVPVGTVVRLGLSDPCTAFDKWRLIPVVDDANAANPRIVELLHTFF</sequence>
<comment type="caution">
    <text evidence="2">The sequence shown here is derived from an EMBL/GenBank/DDBJ whole genome shotgun (WGS) entry which is preliminary data.</text>
</comment>
<name>A0ABN2DUJ4_9ACTN</name>
<dbReference type="SMART" id="SM01119">
    <property type="entry name" value="D-ser_dehydrat"/>
    <property type="match status" value="1"/>
</dbReference>
<dbReference type="Gene3D" id="3.20.20.10">
    <property type="entry name" value="Alanine racemase"/>
    <property type="match status" value="1"/>
</dbReference>
<keyword evidence="3" id="KW-1185">Reference proteome</keyword>
<protein>
    <submittedName>
        <fullName evidence="2">Amino acid deaminase</fullName>
    </submittedName>
</protein>
<feature type="domain" description="D-serine dehydratase-like" evidence="1">
    <location>
        <begin position="316"/>
        <end position="417"/>
    </location>
</feature>
<dbReference type="InterPro" id="IPR051466">
    <property type="entry name" value="D-amino_acid_metab_enzyme"/>
</dbReference>
<dbReference type="Gene3D" id="2.40.37.20">
    <property type="entry name" value="D-serine dehydratase-like domain"/>
    <property type="match status" value="1"/>
</dbReference>
<dbReference type="Proteomes" id="UP001500393">
    <property type="component" value="Unassembled WGS sequence"/>
</dbReference>
<dbReference type="EMBL" id="BAAAOS010000029">
    <property type="protein sequence ID" value="GAA1585272.1"/>
    <property type="molecule type" value="Genomic_DNA"/>
</dbReference>
<dbReference type="PANTHER" id="PTHR28004:SF8">
    <property type="entry name" value="D-SERINE DEAMINASE"/>
    <property type="match status" value="1"/>
</dbReference>
<evidence type="ECO:0000313" key="3">
    <source>
        <dbReference type="Proteomes" id="UP001500393"/>
    </source>
</evidence>
<proteinExistence type="predicted"/>
<reference evidence="2 3" key="1">
    <citation type="journal article" date="2019" name="Int. J. Syst. Evol. Microbiol.">
        <title>The Global Catalogue of Microorganisms (GCM) 10K type strain sequencing project: providing services to taxonomists for standard genome sequencing and annotation.</title>
        <authorList>
            <consortium name="The Broad Institute Genomics Platform"/>
            <consortium name="The Broad Institute Genome Sequencing Center for Infectious Disease"/>
            <person name="Wu L."/>
            <person name="Ma J."/>
        </authorList>
    </citation>
    <scope>NUCLEOTIDE SEQUENCE [LARGE SCALE GENOMIC DNA]</scope>
    <source>
        <strain evidence="2 3">JCM 14969</strain>
    </source>
</reference>
<dbReference type="SUPFAM" id="SSF51419">
    <property type="entry name" value="PLP-binding barrel"/>
    <property type="match status" value="1"/>
</dbReference>
<dbReference type="InterPro" id="IPR042208">
    <property type="entry name" value="D-ser_dehydrat-like_sf"/>
</dbReference>
<dbReference type="PANTHER" id="PTHR28004">
    <property type="entry name" value="ZGC:162816-RELATED"/>
    <property type="match status" value="1"/>
</dbReference>